<keyword evidence="2" id="KW-0675">Receptor</keyword>
<sequence>MTNSQLVNFYLGQSPDTEGRKIESIWAWDDMWLEHEHTYIQWLFPLTEKSRFNPDAPVLTKVDIETFNASDDLKNRLLKSFKHLLRFYGLQYAEDNGAISVTTAETFPARRENWLNWGNHNHLRITRILTSLRLLGLDAYAQAFFQCLTQIYKTTSDAIDSRSYAYWKDAVSKVL</sequence>
<feature type="domain" description="Opioid growth factor receptor (OGFr) conserved" evidence="1">
    <location>
        <begin position="20"/>
        <end position="148"/>
    </location>
</feature>
<evidence type="ECO:0000313" key="2">
    <source>
        <dbReference type="EMBL" id="MEP1057380.1"/>
    </source>
</evidence>
<name>A0ABV0KDV4_9CYAN</name>
<dbReference type="Pfam" id="PF04664">
    <property type="entry name" value="OGFr_N"/>
    <property type="match status" value="1"/>
</dbReference>
<proteinExistence type="predicted"/>
<dbReference type="PANTHER" id="PTHR14015:SF2">
    <property type="entry name" value="OPIOID GROWTH FACTOR RECEPTOR (OGFR) CONSERVED DOMAIN-CONTAINING PROTEIN"/>
    <property type="match status" value="1"/>
</dbReference>
<protein>
    <submittedName>
        <fullName evidence="2">Opioid growth factor receptor-related protein</fullName>
    </submittedName>
</protein>
<dbReference type="InterPro" id="IPR006757">
    <property type="entry name" value="OGF_rcpt"/>
</dbReference>
<gene>
    <name evidence="2" type="ORF">NDI38_02955</name>
</gene>
<dbReference type="Proteomes" id="UP001476950">
    <property type="component" value="Unassembled WGS sequence"/>
</dbReference>
<comment type="caution">
    <text evidence="2">The sequence shown here is derived from an EMBL/GenBank/DDBJ whole genome shotgun (WGS) entry which is preliminary data.</text>
</comment>
<evidence type="ECO:0000313" key="3">
    <source>
        <dbReference type="Proteomes" id="UP001476950"/>
    </source>
</evidence>
<organism evidence="2 3">
    <name type="scientific">Stenomitos frigidus AS-A4</name>
    <dbReference type="NCBI Taxonomy" id="2933935"/>
    <lineage>
        <taxon>Bacteria</taxon>
        <taxon>Bacillati</taxon>
        <taxon>Cyanobacteriota</taxon>
        <taxon>Cyanophyceae</taxon>
        <taxon>Leptolyngbyales</taxon>
        <taxon>Leptolyngbyaceae</taxon>
        <taxon>Stenomitos</taxon>
    </lineage>
</organism>
<dbReference type="RefSeq" id="WP_190450345.1">
    <property type="nucleotide sequence ID" value="NZ_JAMPLM010000002.1"/>
</dbReference>
<dbReference type="PANTHER" id="PTHR14015">
    <property type="entry name" value="OPIOID GROWTH FACTOR RECEPTOR OGFR ZETA-TYPE OPIOID RECEPTOR"/>
    <property type="match status" value="1"/>
</dbReference>
<accession>A0ABV0KDV4</accession>
<keyword evidence="3" id="KW-1185">Reference proteome</keyword>
<dbReference type="EMBL" id="JAMPLM010000002">
    <property type="protein sequence ID" value="MEP1057380.1"/>
    <property type="molecule type" value="Genomic_DNA"/>
</dbReference>
<reference evidence="2 3" key="1">
    <citation type="submission" date="2022-04" db="EMBL/GenBank/DDBJ databases">
        <title>Positive selection, recombination, and allopatry shape intraspecific diversity of widespread and dominant cyanobacteria.</title>
        <authorList>
            <person name="Wei J."/>
            <person name="Shu W."/>
            <person name="Hu C."/>
        </authorList>
    </citation>
    <scope>NUCLEOTIDE SEQUENCE [LARGE SCALE GENOMIC DNA]</scope>
    <source>
        <strain evidence="2 3">AS-A4</strain>
    </source>
</reference>
<evidence type="ECO:0000259" key="1">
    <source>
        <dbReference type="Pfam" id="PF04664"/>
    </source>
</evidence>
<dbReference type="InterPro" id="IPR039574">
    <property type="entry name" value="OGFr"/>
</dbReference>